<evidence type="ECO:0000256" key="13">
    <source>
        <dbReference type="HAMAP-Rule" id="MF_00281"/>
    </source>
</evidence>
<feature type="domain" description="Aminoacyl-transfer RNA synthetases class-II family profile" evidence="14">
    <location>
        <begin position="111"/>
        <end position="330"/>
    </location>
</feature>
<dbReference type="PROSITE" id="PS50862">
    <property type="entry name" value="AA_TRNA_LIGASE_II"/>
    <property type="match status" value="1"/>
</dbReference>
<evidence type="ECO:0000256" key="5">
    <source>
        <dbReference type="ARBA" id="ARBA00022598"/>
    </source>
</evidence>
<keyword evidence="4 13" id="KW-0963">Cytoplasm</keyword>
<dbReference type="GO" id="GO:0004826">
    <property type="term" value="F:phenylalanine-tRNA ligase activity"/>
    <property type="evidence" value="ECO:0007669"/>
    <property type="project" value="UniProtKB-UniRule"/>
</dbReference>
<dbReference type="InterPro" id="IPR006195">
    <property type="entry name" value="aa-tRNA-synth_II"/>
</dbReference>
<dbReference type="GO" id="GO:0000049">
    <property type="term" value="F:tRNA binding"/>
    <property type="evidence" value="ECO:0007669"/>
    <property type="project" value="InterPro"/>
</dbReference>
<dbReference type="GO" id="GO:0006432">
    <property type="term" value="P:phenylalanyl-tRNA aminoacylation"/>
    <property type="evidence" value="ECO:0007669"/>
    <property type="project" value="UniProtKB-UniRule"/>
</dbReference>
<dbReference type="Pfam" id="PF01409">
    <property type="entry name" value="tRNA-synt_2d"/>
    <property type="match status" value="1"/>
</dbReference>
<name>A0A0M8K6X9_9CHLR</name>
<evidence type="ECO:0000256" key="1">
    <source>
        <dbReference type="ARBA" id="ARBA00004496"/>
    </source>
</evidence>
<dbReference type="InterPro" id="IPR004529">
    <property type="entry name" value="Phe-tRNA-synth_IIc_asu"/>
</dbReference>
<evidence type="ECO:0000256" key="10">
    <source>
        <dbReference type="ARBA" id="ARBA00022917"/>
    </source>
</evidence>
<dbReference type="FunCoup" id="A0A0M8K6X9">
    <property type="interactions" value="464"/>
</dbReference>
<accession>A0A0M8K6X9</accession>
<gene>
    <name evidence="13" type="primary">pheS</name>
    <name evidence="15" type="ORF">ARMA_0454</name>
    <name evidence="16" type="ORF">SE16_09470</name>
</gene>
<dbReference type="PANTHER" id="PTHR11538:SF41">
    <property type="entry name" value="PHENYLALANINE--TRNA LIGASE, MITOCHONDRIAL"/>
    <property type="match status" value="1"/>
</dbReference>
<comment type="subcellular location">
    <subcellularLocation>
        <location evidence="1 13">Cytoplasm</location>
    </subcellularLocation>
</comment>
<evidence type="ECO:0000313" key="15">
    <source>
        <dbReference type="EMBL" id="GAP62031.1"/>
    </source>
</evidence>
<dbReference type="InterPro" id="IPR045864">
    <property type="entry name" value="aa-tRNA-synth_II/BPL/LPL"/>
</dbReference>
<evidence type="ECO:0000256" key="3">
    <source>
        <dbReference type="ARBA" id="ARBA00011209"/>
    </source>
</evidence>
<keyword evidence="6 13" id="KW-0479">Metal-binding</keyword>
<dbReference type="RefSeq" id="WP_054491961.1">
    <property type="nucleotide sequence ID" value="NZ_BBZA01000028.1"/>
</dbReference>
<evidence type="ECO:0000256" key="4">
    <source>
        <dbReference type="ARBA" id="ARBA00022490"/>
    </source>
</evidence>
<evidence type="ECO:0000256" key="11">
    <source>
        <dbReference type="ARBA" id="ARBA00023146"/>
    </source>
</evidence>
<comment type="cofactor">
    <cofactor evidence="13">
        <name>Mg(2+)</name>
        <dbReference type="ChEBI" id="CHEBI:18420"/>
    </cofactor>
    <text evidence="13">Binds 2 magnesium ions per tetramer.</text>
</comment>
<dbReference type="SUPFAM" id="SSF55681">
    <property type="entry name" value="Class II aaRS and biotin synthetases"/>
    <property type="match status" value="1"/>
</dbReference>
<evidence type="ECO:0000313" key="16">
    <source>
        <dbReference type="EMBL" id="KPL87787.1"/>
    </source>
</evidence>
<keyword evidence="11 13" id="KW-0030">Aminoacyl-tRNA synthetase</keyword>
<comment type="catalytic activity">
    <reaction evidence="12 13">
        <text>tRNA(Phe) + L-phenylalanine + ATP = L-phenylalanyl-tRNA(Phe) + AMP + diphosphate + H(+)</text>
        <dbReference type="Rhea" id="RHEA:19413"/>
        <dbReference type="Rhea" id="RHEA-COMP:9668"/>
        <dbReference type="Rhea" id="RHEA-COMP:9699"/>
        <dbReference type="ChEBI" id="CHEBI:15378"/>
        <dbReference type="ChEBI" id="CHEBI:30616"/>
        <dbReference type="ChEBI" id="CHEBI:33019"/>
        <dbReference type="ChEBI" id="CHEBI:58095"/>
        <dbReference type="ChEBI" id="CHEBI:78442"/>
        <dbReference type="ChEBI" id="CHEBI:78531"/>
        <dbReference type="ChEBI" id="CHEBI:456215"/>
        <dbReference type="EC" id="6.1.1.20"/>
    </reaction>
</comment>
<reference evidence="15 17" key="1">
    <citation type="journal article" date="2015" name="Genome Announc.">
        <title>Draft Genome Sequence of a Heterotrophic Facultative Anaerobic Thermophilic Bacterium, Ardenticatena maritima Strain 110ST.</title>
        <authorList>
            <person name="Kawaichi S."/>
            <person name="Yoshida T."/>
            <person name="Sako Y."/>
            <person name="Nakamura R."/>
        </authorList>
    </citation>
    <scope>NUCLEOTIDE SEQUENCE [LARGE SCALE GENOMIC DNA]</scope>
    <source>
        <strain evidence="15 17">110S</strain>
    </source>
</reference>
<keyword evidence="10 13" id="KW-0648">Protein biosynthesis</keyword>
<dbReference type="Proteomes" id="UP000050502">
    <property type="component" value="Unassembled WGS sequence"/>
</dbReference>
<dbReference type="InterPro" id="IPR022911">
    <property type="entry name" value="Phe_tRNA_ligase_alpha1_bac"/>
</dbReference>
<reference evidence="17" key="3">
    <citation type="submission" date="2015-08" db="EMBL/GenBank/DDBJ databases">
        <title>Draft Genome Sequence of a Heterotrophic Facultative Anaerobic Bacterium Ardenticatena maritima Strain 110S.</title>
        <authorList>
            <person name="Kawaichi S."/>
            <person name="Yoshida T."/>
            <person name="Sako Y."/>
            <person name="Nakamura R."/>
        </authorList>
    </citation>
    <scope>NUCLEOTIDE SEQUENCE [LARGE SCALE GENOMIC DNA]</scope>
    <source>
        <strain evidence="17">110S</strain>
    </source>
</reference>
<keyword evidence="7 13" id="KW-0547">Nucleotide-binding</keyword>
<dbReference type="InterPro" id="IPR010978">
    <property type="entry name" value="tRNA-bd_arm"/>
</dbReference>
<dbReference type="NCBIfam" id="TIGR00468">
    <property type="entry name" value="pheS"/>
    <property type="match status" value="1"/>
</dbReference>
<organism evidence="15 17">
    <name type="scientific">Ardenticatena maritima</name>
    <dbReference type="NCBI Taxonomy" id="872965"/>
    <lineage>
        <taxon>Bacteria</taxon>
        <taxon>Bacillati</taxon>
        <taxon>Chloroflexota</taxon>
        <taxon>Ardenticatenia</taxon>
        <taxon>Ardenticatenales</taxon>
        <taxon>Ardenticatenaceae</taxon>
        <taxon>Ardenticatena</taxon>
    </lineage>
</organism>
<evidence type="ECO:0000313" key="18">
    <source>
        <dbReference type="Proteomes" id="UP000050502"/>
    </source>
</evidence>
<dbReference type="PANTHER" id="PTHR11538">
    <property type="entry name" value="PHENYLALANYL-TRNA SYNTHETASE"/>
    <property type="match status" value="1"/>
</dbReference>
<keyword evidence="17" id="KW-1185">Reference proteome</keyword>
<dbReference type="HAMAP" id="MF_00281">
    <property type="entry name" value="Phe_tRNA_synth_alpha1"/>
    <property type="match status" value="1"/>
</dbReference>
<proteinExistence type="inferred from homology"/>
<dbReference type="EMBL" id="BBZA01000028">
    <property type="protein sequence ID" value="GAP62031.1"/>
    <property type="molecule type" value="Genomic_DNA"/>
</dbReference>
<evidence type="ECO:0000256" key="6">
    <source>
        <dbReference type="ARBA" id="ARBA00022723"/>
    </source>
</evidence>
<keyword evidence="8 13" id="KW-0067">ATP-binding</keyword>
<evidence type="ECO:0000256" key="7">
    <source>
        <dbReference type="ARBA" id="ARBA00022741"/>
    </source>
</evidence>
<dbReference type="InterPro" id="IPR004188">
    <property type="entry name" value="Phe-tRNA_ligase_II_N"/>
</dbReference>
<dbReference type="GO" id="GO:0000287">
    <property type="term" value="F:magnesium ion binding"/>
    <property type="evidence" value="ECO:0007669"/>
    <property type="project" value="UniProtKB-UniRule"/>
</dbReference>
<dbReference type="InParanoid" id="A0A0M8K6X9"/>
<comment type="similarity">
    <text evidence="2 13">Belongs to the class-II aminoacyl-tRNA synthetase family. Phe-tRNA synthetase alpha subunit type 1 subfamily.</text>
</comment>
<dbReference type="CDD" id="cd00496">
    <property type="entry name" value="PheRS_alpha_core"/>
    <property type="match status" value="1"/>
</dbReference>
<dbReference type="EC" id="6.1.1.20" evidence="13"/>
<dbReference type="AlphaFoldDB" id="A0A0M8K6X9"/>
<dbReference type="GO" id="GO:0005737">
    <property type="term" value="C:cytoplasm"/>
    <property type="evidence" value="ECO:0007669"/>
    <property type="project" value="UniProtKB-SubCell"/>
</dbReference>
<dbReference type="Pfam" id="PF02912">
    <property type="entry name" value="Phe_tRNA-synt_N"/>
    <property type="match status" value="1"/>
</dbReference>
<evidence type="ECO:0000256" key="8">
    <source>
        <dbReference type="ARBA" id="ARBA00022840"/>
    </source>
</evidence>
<keyword evidence="9 13" id="KW-0460">Magnesium</keyword>
<reference evidence="16 18" key="2">
    <citation type="submission" date="2015-07" db="EMBL/GenBank/DDBJ databases">
        <title>Whole genome sequence of Ardenticatena maritima DSM 23922.</title>
        <authorList>
            <person name="Hemp J."/>
            <person name="Ward L.M."/>
            <person name="Pace L.A."/>
            <person name="Fischer W.W."/>
        </authorList>
    </citation>
    <scope>NUCLEOTIDE SEQUENCE [LARGE SCALE GENOMIC DNA]</scope>
    <source>
        <strain evidence="16 18">110S</strain>
    </source>
</reference>
<feature type="binding site" evidence="13">
    <location>
        <position position="266"/>
    </location>
    <ligand>
        <name>Mg(2+)</name>
        <dbReference type="ChEBI" id="CHEBI:18420"/>
        <note>shared with beta subunit</note>
    </ligand>
</feature>
<dbReference type="OrthoDB" id="9800719at2"/>
<evidence type="ECO:0000313" key="17">
    <source>
        <dbReference type="Proteomes" id="UP000037784"/>
    </source>
</evidence>
<dbReference type="GO" id="GO:0005524">
    <property type="term" value="F:ATP binding"/>
    <property type="evidence" value="ECO:0007669"/>
    <property type="project" value="UniProtKB-UniRule"/>
</dbReference>
<keyword evidence="5 13" id="KW-0436">Ligase</keyword>
<dbReference type="SUPFAM" id="SSF46589">
    <property type="entry name" value="tRNA-binding arm"/>
    <property type="match status" value="1"/>
</dbReference>
<comment type="subunit">
    <text evidence="3 13">Tetramer of two alpha and two beta subunits.</text>
</comment>
<dbReference type="InterPro" id="IPR002319">
    <property type="entry name" value="Phenylalanyl-tRNA_Synthase"/>
</dbReference>
<evidence type="ECO:0000256" key="2">
    <source>
        <dbReference type="ARBA" id="ARBA00010207"/>
    </source>
</evidence>
<dbReference type="EMBL" id="LGKN01000005">
    <property type="protein sequence ID" value="KPL87787.1"/>
    <property type="molecule type" value="Genomic_DNA"/>
</dbReference>
<dbReference type="Gene3D" id="3.30.930.10">
    <property type="entry name" value="Bira Bifunctional Protein, Domain 2"/>
    <property type="match status" value="1"/>
</dbReference>
<sequence>MQQELHALREEALQALERAQTSADLAAWRSTYLGKKGKLSQVLRGMGNLSPEERPIVGRLANDIKETLEQAYTERAEAVRQAELAAHLAADAVDVTLPGRRPPLGRLHPSTQVMREIERIFADLGFQVYASREVELDEYNFQLLNIPPHHPAREMQDTFYIERSPDENDVLLRTHTSPGQIHAMREFAAMNPDNPPPVRIMLPGMVYRHEQITPRSDIQFQQVEGLAIGHHITMADLKGTIEYFVRRLFGPERRLRFRASYFPFTEPSAEVDMDCLLCGGEGCRLCKGTGWLEIMGCGMVHPTVLRNGGYDPERYTGYAFGMGPARITMLKYGIEDIRYFWQNDLRFLEQF</sequence>
<evidence type="ECO:0000256" key="12">
    <source>
        <dbReference type="ARBA" id="ARBA00049255"/>
    </source>
</evidence>
<comment type="caution">
    <text evidence="15">The sequence shown here is derived from an EMBL/GenBank/DDBJ whole genome shotgun (WGS) entry which is preliminary data.</text>
</comment>
<dbReference type="Proteomes" id="UP000037784">
    <property type="component" value="Unassembled WGS sequence"/>
</dbReference>
<protein>
    <recommendedName>
        <fullName evidence="13">Phenylalanine--tRNA ligase alpha subunit</fullName>
        <ecNumber evidence="13">6.1.1.20</ecNumber>
    </recommendedName>
    <alternativeName>
        <fullName evidence="13">Phenylalanyl-tRNA synthetase alpha subunit</fullName>
        <shortName evidence="13">PheRS</shortName>
    </alternativeName>
</protein>
<dbReference type="STRING" id="872965.SE16_09470"/>
<dbReference type="PATRIC" id="fig|872965.6.peg.1935"/>
<evidence type="ECO:0000259" key="14">
    <source>
        <dbReference type="PROSITE" id="PS50862"/>
    </source>
</evidence>
<evidence type="ECO:0000256" key="9">
    <source>
        <dbReference type="ARBA" id="ARBA00022842"/>
    </source>
</evidence>